<evidence type="ECO:0000256" key="1">
    <source>
        <dbReference type="SAM" id="Phobius"/>
    </source>
</evidence>
<keyword evidence="1" id="KW-0472">Membrane</keyword>
<comment type="caution">
    <text evidence="3">The sequence shown here is derived from an EMBL/GenBank/DDBJ whole genome shotgun (WGS) entry which is preliminary data.</text>
</comment>
<feature type="transmembrane region" description="Helical" evidence="1">
    <location>
        <begin position="6"/>
        <end position="27"/>
    </location>
</feature>
<name>A0ABS0TIK6_9FLAO</name>
<dbReference type="InterPro" id="IPR005135">
    <property type="entry name" value="Endo/exonuclease/phosphatase"/>
</dbReference>
<dbReference type="RefSeq" id="WP_198627862.1">
    <property type="nucleotide sequence ID" value="NZ_JAEHNY010000012.1"/>
</dbReference>
<reference evidence="3 4" key="1">
    <citation type="submission" date="2020-12" db="EMBL/GenBank/DDBJ databases">
        <title>Salegentibacter orientalis sp. nov., isolated from costal sediment.</title>
        <authorList>
            <person name="Lian F.-B."/>
        </authorList>
    </citation>
    <scope>NUCLEOTIDE SEQUENCE [LARGE SCALE GENOMIC DNA]</scope>
    <source>
        <strain evidence="3 4">F60176</strain>
    </source>
</reference>
<feature type="domain" description="Endonuclease/exonuclease/phosphatase" evidence="2">
    <location>
        <begin position="44"/>
        <end position="266"/>
    </location>
</feature>
<dbReference type="InterPro" id="IPR051916">
    <property type="entry name" value="GPI-anchor_lipid_remodeler"/>
</dbReference>
<proteinExistence type="predicted"/>
<dbReference type="Gene3D" id="3.60.10.10">
    <property type="entry name" value="Endonuclease/exonuclease/phosphatase"/>
    <property type="match status" value="1"/>
</dbReference>
<gene>
    <name evidence="3" type="ORF">I6U50_12820</name>
</gene>
<keyword evidence="3" id="KW-0540">Nuclease</keyword>
<keyword evidence="1" id="KW-0812">Transmembrane</keyword>
<protein>
    <submittedName>
        <fullName evidence="3">Endonuclease/exonuclease/phosphatase family protein</fullName>
    </submittedName>
</protein>
<dbReference type="SUPFAM" id="SSF56219">
    <property type="entry name" value="DNase I-like"/>
    <property type="match status" value="1"/>
</dbReference>
<organism evidence="3 4">
    <name type="scientific">Salegentibacter maritimus</name>
    <dbReference type="NCBI Taxonomy" id="2794347"/>
    <lineage>
        <taxon>Bacteria</taxon>
        <taxon>Pseudomonadati</taxon>
        <taxon>Bacteroidota</taxon>
        <taxon>Flavobacteriia</taxon>
        <taxon>Flavobacteriales</taxon>
        <taxon>Flavobacteriaceae</taxon>
        <taxon>Salegentibacter</taxon>
    </lineage>
</organism>
<keyword evidence="1" id="KW-1133">Transmembrane helix</keyword>
<dbReference type="GO" id="GO:0004519">
    <property type="term" value="F:endonuclease activity"/>
    <property type="evidence" value="ECO:0007669"/>
    <property type="project" value="UniProtKB-KW"/>
</dbReference>
<dbReference type="InterPro" id="IPR036691">
    <property type="entry name" value="Endo/exonu/phosph_ase_sf"/>
</dbReference>
<dbReference type="Pfam" id="PF03372">
    <property type="entry name" value="Exo_endo_phos"/>
    <property type="match status" value="1"/>
</dbReference>
<keyword evidence="3" id="KW-0255">Endonuclease</keyword>
<dbReference type="Proteomes" id="UP000635665">
    <property type="component" value="Unassembled WGS sequence"/>
</dbReference>
<accession>A0ABS0TIK6</accession>
<dbReference type="PANTHER" id="PTHR14859:SF15">
    <property type="entry name" value="ENDONUCLEASE_EXONUCLEASE_PHOSPHATASE DOMAIN-CONTAINING PROTEIN"/>
    <property type="match status" value="1"/>
</dbReference>
<evidence type="ECO:0000259" key="2">
    <source>
        <dbReference type="Pfam" id="PF03372"/>
    </source>
</evidence>
<keyword evidence="4" id="KW-1185">Reference proteome</keyword>
<sequence>MKYQIWILIMGATAFAVASFVIFPSYTMNSMTTKSKKQSDLRVMSYNIHHANPPSQKDSIDIEAIVNTIKKQDPDLVALQEIDENTERSGPGNQAEIIAKKLKMNFFFGKAIDFEGGSYGVAILSKYPLQEEKVYKLPTNPGTGGESRVLALAQVKLPNGKFLKFGSTHLDAQKENTNRVLQIKEIAEISSKEELPLIIAGDFNASPGSKVINLLDEELTRTCNNCEPTIPVNNPLRAIDFITYAPKQSFLMKDHKVIDETYASDHLPVMATLKINF</sequence>
<dbReference type="EMBL" id="JAEHNY010000012">
    <property type="protein sequence ID" value="MBI6120904.1"/>
    <property type="molecule type" value="Genomic_DNA"/>
</dbReference>
<dbReference type="PANTHER" id="PTHR14859">
    <property type="entry name" value="CALCOFLUOR WHITE HYPERSENSITIVE PROTEIN PRECURSOR"/>
    <property type="match status" value="1"/>
</dbReference>
<keyword evidence="3" id="KW-0378">Hydrolase</keyword>
<evidence type="ECO:0000313" key="3">
    <source>
        <dbReference type="EMBL" id="MBI6120904.1"/>
    </source>
</evidence>
<evidence type="ECO:0000313" key="4">
    <source>
        <dbReference type="Proteomes" id="UP000635665"/>
    </source>
</evidence>